<comment type="similarity">
    <text evidence="1">Belongs to the BTG family.</text>
</comment>
<dbReference type="Ensembl" id="ENSEBUT00000027297.1">
    <property type="protein sequence ID" value="ENSEBUP00000026721.1"/>
    <property type="gene ID" value="ENSEBUG00000016455.1"/>
</dbReference>
<accession>A0A8C4RCI9</accession>
<evidence type="ECO:0000259" key="3">
    <source>
        <dbReference type="SMART" id="SM00099"/>
    </source>
</evidence>
<dbReference type="GO" id="GO:0005634">
    <property type="term" value="C:nucleus"/>
    <property type="evidence" value="ECO:0007669"/>
    <property type="project" value="TreeGrafter"/>
</dbReference>
<feature type="domain" description="Anti-proliferative protein" evidence="3">
    <location>
        <begin position="1"/>
        <end position="108"/>
    </location>
</feature>
<dbReference type="InterPro" id="IPR033332">
    <property type="entry name" value="BTG"/>
</dbReference>
<feature type="compositionally biased region" description="Polar residues" evidence="2">
    <location>
        <begin position="167"/>
        <end position="180"/>
    </location>
</feature>
<dbReference type="SUPFAM" id="SSF160696">
    <property type="entry name" value="BTG domain-like"/>
    <property type="match status" value="1"/>
</dbReference>
<dbReference type="Ensembl" id="ENSEBUT00000027293.1">
    <property type="protein sequence ID" value="ENSEBUP00000026717.1"/>
    <property type="gene ID" value="ENSEBUG00000016455.1"/>
</dbReference>
<evidence type="ECO:0000256" key="1">
    <source>
        <dbReference type="ARBA" id="ARBA00007989"/>
    </source>
</evidence>
<dbReference type="FunFam" id="3.90.640.90:FF:000002">
    <property type="entry name" value="BTG anti-proliferation factor 4"/>
    <property type="match status" value="1"/>
</dbReference>
<feature type="compositionally biased region" description="Low complexity" evidence="2">
    <location>
        <begin position="139"/>
        <end position="155"/>
    </location>
</feature>
<dbReference type="PRINTS" id="PR00310">
    <property type="entry name" value="ANTIPRLFBTG1"/>
</dbReference>
<dbReference type="InterPro" id="IPR002087">
    <property type="entry name" value="Anti_prolifrtn"/>
</dbReference>
<evidence type="ECO:0000313" key="4">
    <source>
        <dbReference type="Ensembl" id="ENSEBUP00000026721.1"/>
    </source>
</evidence>
<feature type="region of interest" description="Disordered" evidence="2">
    <location>
        <begin position="135"/>
        <end position="180"/>
    </location>
</feature>
<protein>
    <submittedName>
        <fullName evidence="4">B-cell translocation gene 3</fullName>
    </submittedName>
</protein>
<dbReference type="Proteomes" id="UP000694388">
    <property type="component" value="Unplaced"/>
</dbReference>
<evidence type="ECO:0000256" key="2">
    <source>
        <dbReference type="SAM" id="MobiDB-lite"/>
    </source>
</evidence>
<evidence type="ECO:0000313" key="5">
    <source>
        <dbReference type="Proteomes" id="UP000694388"/>
    </source>
</evidence>
<dbReference type="GeneTree" id="ENSGT00950000182952"/>
<dbReference type="Gene3D" id="3.90.640.90">
    <property type="entry name" value="Anti-proliferative protein, N-terminal domain"/>
    <property type="match status" value="1"/>
</dbReference>
<dbReference type="SMART" id="SM00099">
    <property type="entry name" value="btg1"/>
    <property type="match status" value="1"/>
</dbReference>
<name>A0A8C4RCI9_EPTBU</name>
<dbReference type="InterPro" id="IPR036054">
    <property type="entry name" value="BTG-like_sf"/>
</dbReference>
<dbReference type="PANTHER" id="PTHR22978:SF6">
    <property type="entry name" value="PROTEIN BTG3"/>
    <property type="match status" value="1"/>
</dbReference>
<proteinExistence type="inferred from homology"/>
<organism evidence="4 5">
    <name type="scientific">Eptatretus burgeri</name>
    <name type="common">Inshore hagfish</name>
    <dbReference type="NCBI Taxonomy" id="7764"/>
    <lineage>
        <taxon>Eukaryota</taxon>
        <taxon>Metazoa</taxon>
        <taxon>Chordata</taxon>
        <taxon>Craniata</taxon>
        <taxon>Vertebrata</taxon>
        <taxon>Cyclostomata</taxon>
        <taxon>Myxini</taxon>
        <taxon>Myxiniformes</taxon>
        <taxon>Myxinidae</taxon>
        <taxon>Eptatretinae</taxon>
        <taxon>Eptatretus</taxon>
    </lineage>
</organism>
<dbReference type="Pfam" id="PF07742">
    <property type="entry name" value="BTG"/>
    <property type="match status" value="1"/>
</dbReference>
<sequence>MKEEVAAAVCLIGRLVRRGGRLEPEFVERFCSALEDALRARYGGHWYPERPSRGQAYRCIRLNGHQRADPTLLTACRKSGVPYADLALPREITVWVDPAEVCCRYSERSYAFTVVRFDTVLDREEAAQHMERATLHAAGDVSPSKVGSSPSSSSDENSEKMDCASPRGQSRCTWNRSSPTPAMPMFQVSFRELLLLP</sequence>
<dbReference type="PANTHER" id="PTHR22978">
    <property type="entry name" value="B-CELL TRANSLOCATION GENE"/>
    <property type="match status" value="1"/>
</dbReference>
<dbReference type="GO" id="GO:0005737">
    <property type="term" value="C:cytoplasm"/>
    <property type="evidence" value="ECO:0007669"/>
    <property type="project" value="TreeGrafter"/>
</dbReference>
<keyword evidence="5" id="KW-1185">Reference proteome</keyword>
<dbReference type="AlphaFoldDB" id="A0A8C4RCI9"/>
<reference evidence="4" key="1">
    <citation type="submission" date="2025-05" db="UniProtKB">
        <authorList>
            <consortium name="Ensembl"/>
        </authorList>
    </citation>
    <scope>IDENTIFICATION</scope>
</reference>